<dbReference type="PANTHER" id="PTHR10997">
    <property type="entry name" value="IMPORTIN-7, 8, 11"/>
    <property type="match status" value="1"/>
</dbReference>
<dbReference type="PROSITE" id="PS50166">
    <property type="entry name" value="IMPORTIN_B_NT"/>
    <property type="match status" value="1"/>
</dbReference>
<protein>
    <recommendedName>
        <fullName evidence="5">Importin N-terminal domain-containing protein</fullName>
    </recommendedName>
</protein>
<dbReference type="GO" id="GO:0005829">
    <property type="term" value="C:cytosol"/>
    <property type="evidence" value="ECO:0007669"/>
    <property type="project" value="TreeGrafter"/>
</dbReference>
<dbReference type="GO" id="GO:0006606">
    <property type="term" value="P:protein import into nucleus"/>
    <property type="evidence" value="ECO:0007669"/>
    <property type="project" value="TreeGrafter"/>
</dbReference>
<dbReference type="Pfam" id="PF25758">
    <property type="entry name" value="TPR_IPO11"/>
    <property type="match status" value="1"/>
</dbReference>
<evidence type="ECO:0000256" key="2">
    <source>
        <dbReference type="ARBA" id="ARBA00007991"/>
    </source>
</evidence>
<evidence type="ECO:0000256" key="3">
    <source>
        <dbReference type="ARBA" id="ARBA00022448"/>
    </source>
</evidence>
<dbReference type="InterPro" id="IPR011989">
    <property type="entry name" value="ARM-like"/>
</dbReference>
<gene>
    <name evidence="6" type="ORF">M378DRAFT_72614</name>
</gene>
<dbReference type="PANTHER" id="PTHR10997:SF7">
    <property type="entry name" value="IMPORTIN-11"/>
    <property type="match status" value="1"/>
</dbReference>
<dbReference type="FunCoup" id="A0A0C2XGP7">
    <property type="interactions" value="615"/>
</dbReference>
<sequence length="1059" mass="119936">MNASRPSASGVKTETVSPQELFHVIGNAVSSNPMLVQESSKRLKEMLDMYGTFDALHEIAAQKEVSLYTRRQAIIQFKNHALSHWRSRKLLSDVHREQIRVRCLAFINEEDETISECNQVIVAKIARLDFPSKWPNLVNNLMSLIDSNLQILYSSAEENPQIKLVLRRSLQLLNAILKEFASIKMPSGMKIMAELADQLHVVLYNYYSTIAGSFAVSSTNLTSMENTRVYNHFLLAHLVFKNLVKIAVWLWNKVDKLPKEESEKQVLWLRELFQDLVIRFQSLANLRQNLVLHLVQSGQSDTLRSSKVVDVMTRHTRLFGKFFKRLQQLSHARFTELPMCGDLVLFYWAQVVNATGGPCEYVADSNNAVYPTRLLVQGMVLFKESLGQWAPTRRDGTANKNTLSRDFVESAVRALITRFMPLNPSDLENWINDPEEWVNLEDQENDQWEYEIRPCSERVLVQLSNHFTDIVAPLLATTLNDIAAEPTNDLASVVQKEALYCAIGRCAQRLKDLLPFREWLQTLASEAQSTNPNYPIIKRRIAWLLGKWVSESCYTSKDPQIWSILVHLLQDRGPGTDTVVRLTASIALRECVDTFDFDAQILEPFLATTVSELVKLMGEADTMQSKRRIDNTLNSVIEQVGTKIVPLVRIIAEPLPQLWTAAGDDYLFKGSLLITVTRLIESVKADSTSLSIIVVPLVRESLSPGIISYLDEDGLCLWLAALRNTVTISTANGAPALVDLFPQALELLATNLDLLGKITNIVESYVILDAPTILQAHGVNLFRAFLQALKSDAVTLNIRDLITCLGILCQISPASLWAEPMYQSGLFAYLITTLVEGEINSLLLTELIYLFSRIVLADRQLFLRLMSATANTLAMSEKYLFDGLLDQWWGKVCLLFHRPRPYFTFDSMSEPRHRKLVAMGIASLASTARPEVLERLPTEIFNLWLDVFGEIKEVQLKKEEKTWSDSPSPPSSPSLMRYWELSEPPAYYYKDVQEGTPEYDRRRTIYKTDPVRNMQLSAVVADALREAEGICGAAQFQSIYLTKADPTVLKQLQDEVMKS</sequence>
<accession>A0A0C2XGP7</accession>
<dbReference type="GO" id="GO:0031267">
    <property type="term" value="F:small GTPase binding"/>
    <property type="evidence" value="ECO:0007669"/>
    <property type="project" value="InterPro"/>
</dbReference>
<evidence type="ECO:0000313" key="7">
    <source>
        <dbReference type="Proteomes" id="UP000054549"/>
    </source>
</evidence>
<feature type="domain" description="Importin N-terminal" evidence="5">
    <location>
        <begin position="39"/>
        <end position="109"/>
    </location>
</feature>
<comment type="subcellular location">
    <subcellularLocation>
        <location evidence="1">Nucleus</location>
    </subcellularLocation>
</comment>
<dbReference type="Gene3D" id="1.25.10.10">
    <property type="entry name" value="Leucine-rich Repeat Variant"/>
    <property type="match status" value="1"/>
</dbReference>
<dbReference type="HOGENOM" id="CLU_003886_2_0_1"/>
<dbReference type="Proteomes" id="UP000054549">
    <property type="component" value="Unassembled WGS sequence"/>
</dbReference>
<evidence type="ECO:0000256" key="1">
    <source>
        <dbReference type="ARBA" id="ARBA00004123"/>
    </source>
</evidence>
<dbReference type="Pfam" id="PF03810">
    <property type="entry name" value="IBN_N"/>
    <property type="match status" value="1"/>
</dbReference>
<dbReference type="EMBL" id="KN818229">
    <property type="protein sequence ID" value="KIL68098.1"/>
    <property type="molecule type" value="Genomic_DNA"/>
</dbReference>
<dbReference type="GO" id="GO:0005635">
    <property type="term" value="C:nuclear envelope"/>
    <property type="evidence" value="ECO:0007669"/>
    <property type="project" value="TreeGrafter"/>
</dbReference>
<evidence type="ECO:0000256" key="4">
    <source>
        <dbReference type="ARBA" id="ARBA00023242"/>
    </source>
</evidence>
<dbReference type="STRING" id="946122.A0A0C2XGP7"/>
<organism evidence="6 7">
    <name type="scientific">Amanita muscaria (strain Koide BX008)</name>
    <dbReference type="NCBI Taxonomy" id="946122"/>
    <lineage>
        <taxon>Eukaryota</taxon>
        <taxon>Fungi</taxon>
        <taxon>Dikarya</taxon>
        <taxon>Basidiomycota</taxon>
        <taxon>Agaricomycotina</taxon>
        <taxon>Agaricomycetes</taxon>
        <taxon>Agaricomycetidae</taxon>
        <taxon>Agaricales</taxon>
        <taxon>Pluteineae</taxon>
        <taxon>Amanitaceae</taxon>
        <taxon>Amanita</taxon>
    </lineage>
</organism>
<evidence type="ECO:0000313" key="6">
    <source>
        <dbReference type="EMBL" id="KIL68098.1"/>
    </source>
</evidence>
<keyword evidence="4" id="KW-0539">Nucleus</keyword>
<dbReference type="InterPro" id="IPR001494">
    <property type="entry name" value="Importin-beta_N"/>
</dbReference>
<keyword evidence="7" id="KW-1185">Reference proteome</keyword>
<dbReference type="OrthoDB" id="361693at2759"/>
<dbReference type="InterPro" id="IPR058669">
    <property type="entry name" value="TPR_IPO7/11-like"/>
</dbReference>
<dbReference type="SUPFAM" id="SSF48371">
    <property type="entry name" value="ARM repeat"/>
    <property type="match status" value="1"/>
</dbReference>
<evidence type="ECO:0000259" key="5">
    <source>
        <dbReference type="PROSITE" id="PS50166"/>
    </source>
</evidence>
<name>A0A0C2XGP7_AMAMK</name>
<dbReference type="AlphaFoldDB" id="A0A0C2XGP7"/>
<comment type="similarity">
    <text evidence="2">Belongs to the importin beta family.</text>
</comment>
<keyword evidence="3" id="KW-0813">Transport</keyword>
<proteinExistence type="inferred from homology"/>
<dbReference type="InParanoid" id="A0A0C2XGP7"/>
<dbReference type="InterPro" id="IPR016024">
    <property type="entry name" value="ARM-type_fold"/>
</dbReference>
<reference evidence="6 7" key="1">
    <citation type="submission" date="2014-04" db="EMBL/GenBank/DDBJ databases">
        <title>Evolutionary Origins and Diversification of the Mycorrhizal Mutualists.</title>
        <authorList>
            <consortium name="DOE Joint Genome Institute"/>
            <consortium name="Mycorrhizal Genomics Consortium"/>
            <person name="Kohler A."/>
            <person name="Kuo A."/>
            <person name="Nagy L.G."/>
            <person name="Floudas D."/>
            <person name="Copeland A."/>
            <person name="Barry K.W."/>
            <person name="Cichocki N."/>
            <person name="Veneault-Fourrey C."/>
            <person name="LaButti K."/>
            <person name="Lindquist E.A."/>
            <person name="Lipzen A."/>
            <person name="Lundell T."/>
            <person name="Morin E."/>
            <person name="Murat C."/>
            <person name="Riley R."/>
            <person name="Ohm R."/>
            <person name="Sun H."/>
            <person name="Tunlid A."/>
            <person name="Henrissat B."/>
            <person name="Grigoriev I.V."/>
            <person name="Hibbett D.S."/>
            <person name="Martin F."/>
        </authorList>
    </citation>
    <scope>NUCLEOTIDE SEQUENCE [LARGE SCALE GENOMIC DNA]</scope>
    <source>
        <strain evidence="6 7">Koide BX008</strain>
    </source>
</reference>